<accession>A0A5C6RWG3</accession>
<feature type="domain" description="Mce/MlaD" evidence="1">
    <location>
        <begin position="36"/>
        <end position="114"/>
    </location>
</feature>
<dbReference type="RefSeq" id="WP_147097516.1">
    <property type="nucleotide sequence ID" value="NZ_VOOS01000001.1"/>
</dbReference>
<dbReference type="InterPro" id="IPR003399">
    <property type="entry name" value="Mce/MlaD"/>
</dbReference>
<dbReference type="Pfam" id="PF02470">
    <property type="entry name" value="MlaD"/>
    <property type="match status" value="1"/>
</dbReference>
<dbReference type="OrthoDB" id="9769132at2"/>
<evidence type="ECO:0000313" key="3">
    <source>
        <dbReference type="Proteomes" id="UP000321721"/>
    </source>
</evidence>
<keyword evidence="3" id="KW-1185">Reference proteome</keyword>
<evidence type="ECO:0000259" key="1">
    <source>
        <dbReference type="Pfam" id="PF02470"/>
    </source>
</evidence>
<protein>
    <submittedName>
        <fullName evidence="2">MCE family protein</fullName>
    </submittedName>
</protein>
<name>A0A5C6RWG3_9FLAO</name>
<reference evidence="2 3" key="1">
    <citation type="submission" date="2019-08" db="EMBL/GenBank/DDBJ databases">
        <title>Genome of Vicingus serpentipes NCIMB 15042.</title>
        <authorList>
            <person name="Bowman J.P."/>
        </authorList>
    </citation>
    <scope>NUCLEOTIDE SEQUENCE [LARGE SCALE GENOMIC DNA]</scope>
    <source>
        <strain evidence="2 3">NCIMB 15042</strain>
    </source>
</reference>
<dbReference type="Proteomes" id="UP000321721">
    <property type="component" value="Unassembled WGS sequence"/>
</dbReference>
<dbReference type="EMBL" id="VOOS01000001">
    <property type="protein sequence ID" value="TXB66668.1"/>
    <property type="molecule type" value="Genomic_DNA"/>
</dbReference>
<dbReference type="PANTHER" id="PTHR33371:SF4">
    <property type="entry name" value="INTERMEMBRANE PHOSPHOLIPID TRANSPORT SYSTEM BINDING PROTEIN MLAD"/>
    <property type="match status" value="1"/>
</dbReference>
<proteinExistence type="predicted"/>
<sequence>MKISKEVKVGFVAMLSIALLVWGYNYLKGTNLLFKTKTVYTVYPSVAGLAKSSPILINGFQIGVVESIYFHPNQSGSVVVELLITENDYIIPNNSFASLISMDFLGSKAIALKVGNSKTELLDGDTLQADIEMSMLDDVSEQILPIKQKAENLMDSLNIAVSGLSKTLNNLNEVLNVKNKRNLELALVKLNTTVESYNVLALELNNTIKTVVKPTLKTYKNLGDSLASLDLKSTMESAQKTFENMTDIMTKINNGEGTMGQLMNNDSLYNHLDSVSVNLDRLLIDFKEHPKRYVHFSVFGRKDKD</sequence>
<organism evidence="2 3">
    <name type="scientific">Vicingus serpentipes</name>
    <dbReference type="NCBI Taxonomy" id="1926625"/>
    <lineage>
        <taxon>Bacteria</taxon>
        <taxon>Pseudomonadati</taxon>
        <taxon>Bacteroidota</taxon>
        <taxon>Flavobacteriia</taxon>
        <taxon>Flavobacteriales</taxon>
        <taxon>Vicingaceae</taxon>
        <taxon>Vicingus</taxon>
    </lineage>
</organism>
<dbReference type="AlphaFoldDB" id="A0A5C6RWG3"/>
<evidence type="ECO:0000313" key="2">
    <source>
        <dbReference type="EMBL" id="TXB66668.1"/>
    </source>
</evidence>
<dbReference type="InterPro" id="IPR052336">
    <property type="entry name" value="MlaD_Phospholipid_Transporter"/>
</dbReference>
<gene>
    <name evidence="2" type="ORF">FRY74_00355</name>
</gene>
<dbReference type="PANTHER" id="PTHR33371">
    <property type="entry name" value="INTERMEMBRANE PHOSPHOLIPID TRANSPORT SYSTEM BINDING PROTEIN MLAD-RELATED"/>
    <property type="match status" value="1"/>
</dbReference>
<comment type="caution">
    <text evidence="2">The sequence shown here is derived from an EMBL/GenBank/DDBJ whole genome shotgun (WGS) entry which is preliminary data.</text>
</comment>